<evidence type="ECO:0000256" key="3">
    <source>
        <dbReference type="ARBA" id="ARBA00022833"/>
    </source>
</evidence>
<sequence length="261" mass="28488">MADEGFVEGGLMASEEEEYEMDHDADEYTDLLMEDVDDALLAAWKQRAGELLDVIPELAPTAENGEPTRCYSASVDGTVTVRTLGLSLAGPFAEIGMTAPVEHTLPAAEIVLDLAEATLRRQNVEERTRIGRLVWATRFGITYVVTKSEEDDFPVIWKQLTQATGSVFEARELVFQDVVDNLGYNNGDDAEYVVVDGLEGEDDGDAYFVQCANCGKGIEEGTAHRITCKTCVTVSYCSDDCRAEDDLHPSVCKAAKAAPKE</sequence>
<dbReference type="EMBL" id="HBGJ01031811">
    <property type="protein sequence ID" value="CAD9261743.1"/>
    <property type="molecule type" value="Transcribed_RNA"/>
</dbReference>
<dbReference type="Pfam" id="PF01753">
    <property type="entry name" value="zf-MYND"/>
    <property type="match status" value="1"/>
</dbReference>
<keyword evidence="3" id="KW-0862">Zinc</keyword>
<keyword evidence="2" id="KW-0863">Zinc-finger</keyword>
<dbReference type="InterPro" id="IPR002893">
    <property type="entry name" value="Znf_MYND"/>
</dbReference>
<organism evidence="5">
    <name type="scientific">Phaeomonas parva</name>
    <dbReference type="NCBI Taxonomy" id="124430"/>
    <lineage>
        <taxon>Eukaryota</taxon>
        <taxon>Sar</taxon>
        <taxon>Stramenopiles</taxon>
        <taxon>Ochrophyta</taxon>
        <taxon>Pinguiophyceae</taxon>
        <taxon>Pinguiochrysidales</taxon>
        <taxon>Pinguiochrysidaceae</taxon>
        <taxon>Phaeomonas</taxon>
    </lineage>
</organism>
<name>A0A7S1XWC7_9STRA</name>
<gene>
    <name evidence="5" type="ORF">PPAR1163_LOCUS20123</name>
</gene>
<accession>A0A7S1XWC7</accession>
<feature type="domain" description="MYND-type" evidence="4">
    <location>
        <begin position="211"/>
        <end position="252"/>
    </location>
</feature>
<protein>
    <recommendedName>
        <fullName evidence="4">MYND-type domain-containing protein</fullName>
    </recommendedName>
</protein>
<dbReference type="Gene3D" id="6.10.140.2220">
    <property type="match status" value="1"/>
</dbReference>
<dbReference type="SUPFAM" id="SSF144232">
    <property type="entry name" value="HIT/MYND zinc finger-like"/>
    <property type="match status" value="1"/>
</dbReference>
<evidence type="ECO:0000256" key="2">
    <source>
        <dbReference type="ARBA" id="ARBA00022771"/>
    </source>
</evidence>
<dbReference type="PROSITE" id="PS01360">
    <property type="entry name" value="ZF_MYND_1"/>
    <property type="match status" value="1"/>
</dbReference>
<dbReference type="AlphaFoldDB" id="A0A7S1XWC7"/>
<proteinExistence type="predicted"/>
<keyword evidence="1" id="KW-0479">Metal-binding</keyword>
<evidence type="ECO:0000313" key="5">
    <source>
        <dbReference type="EMBL" id="CAD9261743.1"/>
    </source>
</evidence>
<evidence type="ECO:0000256" key="1">
    <source>
        <dbReference type="ARBA" id="ARBA00022723"/>
    </source>
</evidence>
<evidence type="ECO:0000259" key="4">
    <source>
        <dbReference type="PROSITE" id="PS01360"/>
    </source>
</evidence>
<reference evidence="5" key="1">
    <citation type="submission" date="2021-01" db="EMBL/GenBank/DDBJ databases">
        <authorList>
            <person name="Corre E."/>
            <person name="Pelletier E."/>
            <person name="Niang G."/>
            <person name="Scheremetjew M."/>
            <person name="Finn R."/>
            <person name="Kale V."/>
            <person name="Holt S."/>
            <person name="Cochrane G."/>
            <person name="Meng A."/>
            <person name="Brown T."/>
            <person name="Cohen L."/>
        </authorList>
    </citation>
    <scope>NUCLEOTIDE SEQUENCE</scope>
    <source>
        <strain evidence="5">CCMP2877</strain>
    </source>
</reference>
<dbReference type="GO" id="GO:0008270">
    <property type="term" value="F:zinc ion binding"/>
    <property type="evidence" value="ECO:0007669"/>
    <property type="project" value="UniProtKB-KW"/>
</dbReference>